<reference evidence="2" key="1">
    <citation type="journal article" date="2022" name="Mol. Ecol. Resour.">
        <title>The genomes of chicory, endive, great burdock and yacon provide insights into Asteraceae palaeo-polyploidization history and plant inulin production.</title>
        <authorList>
            <person name="Fan W."/>
            <person name="Wang S."/>
            <person name="Wang H."/>
            <person name="Wang A."/>
            <person name="Jiang F."/>
            <person name="Liu H."/>
            <person name="Zhao H."/>
            <person name="Xu D."/>
            <person name="Zhang Y."/>
        </authorList>
    </citation>
    <scope>NUCLEOTIDE SEQUENCE [LARGE SCALE GENOMIC DNA]</scope>
    <source>
        <strain evidence="2">cv. Niubang</strain>
    </source>
</reference>
<organism evidence="1 2">
    <name type="scientific">Arctium lappa</name>
    <name type="common">Greater burdock</name>
    <name type="synonym">Lappa major</name>
    <dbReference type="NCBI Taxonomy" id="4217"/>
    <lineage>
        <taxon>Eukaryota</taxon>
        <taxon>Viridiplantae</taxon>
        <taxon>Streptophyta</taxon>
        <taxon>Embryophyta</taxon>
        <taxon>Tracheophyta</taxon>
        <taxon>Spermatophyta</taxon>
        <taxon>Magnoliopsida</taxon>
        <taxon>eudicotyledons</taxon>
        <taxon>Gunneridae</taxon>
        <taxon>Pentapetalae</taxon>
        <taxon>asterids</taxon>
        <taxon>campanulids</taxon>
        <taxon>Asterales</taxon>
        <taxon>Asteraceae</taxon>
        <taxon>Carduoideae</taxon>
        <taxon>Cardueae</taxon>
        <taxon>Arctiinae</taxon>
        <taxon>Arctium</taxon>
    </lineage>
</organism>
<keyword evidence="2" id="KW-1185">Reference proteome</keyword>
<gene>
    <name evidence="1" type="ORF">L6452_34177</name>
</gene>
<sequence length="80" mass="9403">METRWETAIVWPKKELRRGRGSSRCFLRWGKESTTTCRSNLYDFLIHCSKMETVLLVELRPDSNRLSLALAYNVVHVRCS</sequence>
<accession>A0ACB8YIG3</accession>
<comment type="caution">
    <text evidence="1">The sequence shown here is derived from an EMBL/GenBank/DDBJ whole genome shotgun (WGS) entry which is preliminary data.</text>
</comment>
<evidence type="ECO:0000313" key="1">
    <source>
        <dbReference type="EMBL" id="KAI3684948.1"/>
    </source>
</evidence>
<evidence type="ECO:0000313" key="2">
    <source>
        <dbReference type="Proteomes" id="UP001055879"/>
    </source>
</evidence>
<reference evidence="1 2" key="2">
    <citation type="journal article" date="2022" name="Mol. Ecol. Resour.">
        <title>The genomes of chicory, endive, great burdock and yacon provide insights into Asteraceae paleo-polyploidization history and plant inulin production.</title>
        <authorList>
            <person name="Fan W."/>
            <person name="Wang S."/>
            <person name="Wang H."/>
            <person name="Wang A."/>
            <person name="Jiang F."/>
            <person name="Liu H."/>
            <person name="Zhao H."/>
            <person name="Xu D."/>
            <person name="Zhang Y."/>
        </authorList>
    </citation>
    <scope>NUCLEOTIDE SEQUENCE [LARGE SCALE GENOMIC DNA]</scope>
    <source>
        <strain evidence="2">cv. Niubang</strain>
    </source>
</reference>
<protein>
    <submittedName>
        <fullName evidence="1">Uncharacterized protein</fullName>
    </submittedName>
</protein>
<name>A0ACB8YIG3_ARCLA</name>
<dbReference type="Proteomes" id="UP001055879">
    <property type="component" value="Linkage Group LG12"/>
</dbReference>
<dbReference type="EMBL" id="CM042058">
    <property type="protein sequence ID" value="KAI3684948.1"/>
    <property type="molecule type" value="Genomic_DNA"/>
</dbReference>
<proteinExistence type="predicted"/>